<feature type="compositionally biased region" description="Low complexity" evidence="1">
    <location>
        <begin position="9"/>
        <end position="22"/>
    </location>
</feature>
<evidence type="ECO:0000313" key="3">
    <source>
        <dbReference type="Proteomes" id="UP000237000"/>
    </source>
</evidence>
<sequence length="88" mass="9971">MSHRRSNARRAAAASPTAVVSSEPRAEPYRVRPVRSGSSAFATTKMKSRVTFMAADRSSVDEREREEEYDAYWQAEFVLGKITEEDEI</sequence>
<dbReference type="EMBL" id="JXTC01000020">
    <property type="protein sequence ID" value="PON99150.1"/>
    <property type="molecule type" value="Genomic_DNA"/>
</dbReference>
<reference evidence="3" key="1">
    <citation type="submission" date="2016-06" db="EMBL/GenBank/DDBJ databases">
        <title>Parallel loss of symbiosis genes in relatives of nitrogen-fixing non-legume Parasponia.</title>
        <authorList>
            <person name="Van Velzen R."/>
            <person name="Holmer R."/>
            <person name="Bu F."/>
            <person name="Rutten L."/>
            <person name="Van Zeijl A."/>
            <person name="Liu W."/>
            <person name="Santuari L."/>
            <person name="Cao Q."/>
            <person name="Sharma T."/>
            <person name="Shen D."/>
            <person name="Roswanjaya Y."/>
            <person name="Wardhani T."/>
            <person name="Kalhor M.S."/>
            <person name="Jansen J."/>
            <person name="Van den Hoogen J."/>
            <person name="Gungor B."/>
            <person name="Hartog M."/>
            <person name="Hontelez J."/>
            <person name="Verver J."/>
            <person name="Yang W.-C."/>
            <person name="Schijlen E."/>
            <person name="Repin R."/>
            <person name="Schilthuizen M."/>
            <person name="Schranz E."/>
            <person name="Heidstra R."/>
            <person name="Miyata K."/>
            <person name="Fedorova E."/>
            <person name="Kohlen W."/>
            <person name="Bisseling T."/>
            <person name="Smit S."/>
            <person name="Geurts R."/>
        </authorList>
    </citation>
    <scope>NUCLEOTIDE SEQUENCE [LARGE SCALE GENOMIC DNA]</scope>
    <source>
        <strain evidence="3">cv. RG33-2</strain>
    </source>
</reference>
<accession>A0A2P5FN06</accession>
<protein>
    <submittedName>
        <fullName evidence="2">Uncharacterized protein</fullName>
    </submittedName>
</protein>
<feature type="region of interest" description="Disordered" evidence="1">
    <location>
        <begin position="1"/>
        <end position="36"/>
    </location>
</feature>
<gene>
    <name evidence="2" type="ORF">TorRG33x02_050100</name>
</gene>
<keyword evidence="3" id="KW-1185">Reference proteome</keyword>
<dbReference type="InParanoid" id="A0A2P5FN06"/>
<name>A0A2P5FN06_TREOI</name>
<evidence type="ECO:0000256" key="1">
    <source>
        <dbReference type="SAM" id="MobiDB-lite"/>
    </source>
</evidence>
<comment type="caution">
    <text evidence="2">The sequence shown here is derived from an EMBL/GenBank/DDBJ whole genome shotgun (WGS) entry which is preliminary data.</text>
</comment>
<evidence type="ECO:0000313" key="2">
    <source>
        <dbReference type="EMBL" id="PON99150.1"/>
    </source>
</evidence>
<dbReference type="Proteomes" id="UP000237000">
    <property type="component" value="Unassembled WGS sequence"/>
</dbReference>
<dbReference type="AlphaFoldDB" id="A0A2P5FN06"/>
<proteinExistence type="predicted"/>
<organism evidence="2 3">
    <name type="scientific">Trema orientale</name>
    <name type="common">Charcoal tree</name>
    <name type="synonym">Celtis orientalis</name>
    <dbReference type="NCBI Taxonomy" id="63057"/>
    <lineage>
        <taxon>Eukaryota</taxon>
        <taxon>Viridiplantae</taxon>
        <taxon>Streptophyta</taxon>
        <taxon>Embryophyta</taxon>
        <taxon>Tracheophyta</taxon>
        <taxon>Spermatophyta</taxon>
        <taxon>Magnoliopsida</taxon>
        <taxon>eudicotyledons</taxon>
        <taxon>Gunneridae</taxon>
        <taxon>Pentapetalae</taxon>
        <taxon>rosids</taxon>
        <taxon>fabids</taxon>
        <taxon>Rosales</taxon>
        <taxon>Cannabaceae</taxon>
        <taxon>Trema</taxon>
    </lineage>
</organism>